<dbReference type="EMBL" id="GBXM01041785">
    <property type="protein sequence ID" value="JAH66792.1"/>
    <property type="molecule type" value="Transcribed_RNA"/>
</dbReference>
<accession>A0A0E9ULX5</accession>
<proteinExistence type="predicted"/>
<sequence length="25" mass="3023">MLHSFCKNVLFKLINIYHLTKGFVR</sequence>
<organism evidence="1">
    <name type="scientific">Anguilla anguilla</name>
    <name type="common">European freshwater eel</name>
    <name type="synonym">Muraena anguilla</name>
    <dbReference type="NCBI Taxonomy" id="7936"/>
    <lineage>
        <taxon>Eukaryota</taxon>
        <taxon>Metazoa</taxon>
        <taxon>Chordata</taxon>
        <taxon>Craniata</taxon>
        <taxon>Vertebrata</taxon>
        <taxon>Euteleostomi</taxon>
        <taxon>Actinopterygii</taxon>
        <taxon>Neopterygii</taxon>
        <taxon>Teleostei</taxon>
        <taxon>Anguilliformes</taxon>
        <taxon>Anguillidae</taxon>
        <taxon>Anguilla</taxon>
    </lineage>
</organism>
<reference evidence="1" key="1">
    <citation type="submission" date="2014-11" db="EMBL/GenBank/DDBJ databases">
        <authorList>
            <person name="Amaro Gonzalez C."/>
        </authorList>
    </citation>
    <scope>NUCLEOTIDE SEQUENCE</scope>
</reference>
<evidence type="ECO:0000313" key="1">
    <source>
        <dbReference type="EMBL" id="JAH66792.1"/>
    </source>
</evidence>
<name>A0A0E9ULX5_ANGAN</name>
<reference evidence="1" key="2">
    <citation type="journal article" date="2015" name="Fish Shellfish Immunol.">
        <title>Early steps in the European eel (Anguilla anguilla)-Vibrio vulnificus interaction in the gills: Role of the RtxA13 toxin.</title>
        <authorList>
            <person name="Callol A."/>
            <person name="Pajuelo D."/>
            <person name="Ebbesson L."/>
            <person name="Teles M."/>
            <person name="MacKenzie S."/>
            <person name="Amaro C."/>
        </authorList>
    </citation>
    <scope>NUCLEOTIDE SEQUENCE</scope>
</reference>
<dbReference type="AlphaFoldDB" id="A0A0E9ULX5"/>
<protein>
    <submittedName>
        <fullName evidence="1">Uncharacterized protein</fullName>
    </submittedName>
</protein>